<accession>X0YWK6</accession>
<dbReference type="Pfam" id="PF04015">
    <property type="entry name" value="DUF362"/>
    <property type="match status" value="1"/>
</dbReference>
<proteinExistence type="predicted"/>
<name>X0YWK6_9ZZZZ</name>
<feature type="domain" description="DUF362" evidence="1">
    <location>
        <begin position="4"/>
        <end position="228"/>
    </location>
</feature>
<reference evidence="2" key="1">
    <citation type="journal article" date="2014" name="Front. Microbiol.">
        <title>High frequency of phylogenetically diverse reductive dehalogenase-homologous genes in deep subseafloor sedimentary metagenomes.</title>
        <authorList>
            <person name="Kawai M."/>
            <person name="Futagami T."/>
            <person name="Toyoda A."/>
            <person name="Takaki Y."/>
            <person name="Nishi S."/>
            <person name="Hori S."/>
            <person name="Arai W."/>
            <person name="Tsubouchi T."/>
            <person name="Morono Y."/>
            <person name="Uchiyama I."/>
            <person name="Ito T."/>
            <person name="Fujiyama A."/>
            <person name="Inagaki F."/>
            <person name="Takami H."/>
        </authorList>
    </citation>
    <scope>NUCLEOTIDE SEQUENCE</scope>
    <source>
        <strain evidence="2">Expedition CK06-06</strain>
    </source>
</reference>
<dbReference type="AlphaFoldDB" id="X0YWK6"/>
<gene>
    <name evidence="2" type="ORF">S01H4_09991</name>
</gene>
<evidence type="ECO:0000313" key="2">
    <source>
        <dbReference type="EMBL" id="GAG60590.1"/>
    </source>
</evidence>
<feature type="non-terminal residue" evidence="2">
    <location>
        <position position="1"/>
    </location>
</feature>
<evidence type="ECO:0000259" key="1">
    <source>
        <dbReference type="Pfam" id="PF04015"/>
    </source>
</evidence>
<dbReference type="InterPro" id="IPR007160">
    <property type="entry name" value="DUF362"/>
</dbReference>
<sequence length="316" mass="34691">AAFRGYTQETCGCPIIPIAGVKDGYVKKKEVDFAGIESLDAAGVLLDADVLINLTHSKGHGSCGYGGAFKNIALGGYSGPTRWQTIHGVVQRDSYFDEEKMTKEHIEKLKEACPRNAPSWDDKKKKASLVFYECDQCHGGEQLCVKADDGKTGWTIKPENLDSFQELMAVAAKIILDSFDAAKIFHLNFLIDITPFCDCYGMAMPAVIDDIGILGTKDIVAADVASLDLIAEQGLNESIIKKIPEKYMRVNPDLSAKLHPWQLIHGPFKDPYKVTKYGEARGMGSSKYKLIEVLSAEETAAMEPPKHTFESGPSFF</sequence>
<comment type="caution">
    <text evidence="2">The sequence shown here is derived from an EMBL/GenBank/DDBJ whole genome shotgun (WGS) entry which is preliminary data.</text>
</comment>
<dbReference type="EMBL" id="BART01003731">
    <property type="protein sequence ID" value="GAG60590.1"/>
    <property type="molecule type" value="Genomic_DNA"/>
</dbReference>
<protein>
    <recommendedName>
        <fullName evidence="1">DUF362 domain-containing protein</fullName>
    </recommendedName>
</protein>
<organism evidence="2">
    <name type="scientific">marine sediment metagenome</name>
    <dbReference type="NCBI Taxonomy" id="412755"/>
    <lineage>
        <taxon>unclassified sequences</taxon>
        <taxon>metagenomes</taxon>
        <taxon>ecological metagenomes</taxon>
    </lineage>
</organism>